<evidence type="ECO:0000259" key="2">
    <source>
        <dbReference type="Pfam" id="PF08421"/>
    </source>
</evidence>
<dbReference type="EMBL" id="AEDD01000001">
    <property type="protein sequence ID" value="EFM12991.1"/>
    <property type="molecule type" value="Genomic_DNA"/>
</dbReference>
<dbReference type="InterPro" id="IPR038576">
    <property type="entry name" value="Methyltransf_Zn-bd_dom_put_sf"/>
</dbReference>
<keyword evidence="4" id="KW-0489">Methyltransferase</keyword>
<feature type="region of interest" description="Disordered" evidence="1">
    <location>
        <begin position="1"/>
        <end position="26"/>
    </location>
</feature>
<dbReference type="Pfam" id="PF08421">
    <property type="entry name" value="Methyltransf_13"/>
    <property type="match status" value="1"/>
</dbReference>
<evidence type="ECO:0000256" key="1">
    <source>
        <dbReference type="SAM" id="MobiDB-lite"/>
    </source>
</evidence>
<sequence>MSKEREAGDGPHRDAKRDEMQQGGAARCRVCGGGPLHRWVHLPDMPLTEELHPPAHAGKPFLADIDVYVCEACGVSQTVGMRDLSPYYIDYGYTVGQSAFASLFMERLAVAVRDRYGLKPGFSVVEIGSGDGVQLKSFERAGARVYGVEPSASLCQASRARGIPVMEALFEPATAALLPEAFRSADVLLLTYTFDHLPDPSGMLEAARQTLHPGRGLLVLEVHDLDQIVERREYCLFEHEHYTYWTKETLKGALGRCGFRMLTSELLPASQRRGNSLLIVAAPMDAAHVPDGRAEADRIGTTIDYSGFQTELDSGIAALDAFVAAESAAGRKVAGYGGGGRGVMTLAAMSTAGQIAYVCDANKALHGRLAPKSQVPVVDIARLAEQPVDTLIVFSYGYMAEIQEAVRKQPNAPQRIVSMLELLK</sequence>
<gene>
    <name evidence="4" type="ORF">PaecuDRAFT_0502</name>
</gene>
<evidence type="ECO:0000259" key="3">
    <source>
        <dbReference type="Pfam" id="PF08484"/>
    </source>
</evidence>
<keyword evidence="5" id="KW-1185">Reference proteome</keyword>
<dbReference type="SUPFAM" id="SSF53335">
    <property type="entry name" value="S-adenosyl-L-methionine-dependent methyltransferases"/>
    <property type="match status" value="1"/>
</dbReference>
<keyword evidence="4" id="KW-0808">Transferase</keyword>
<dbReference type="Pfam" id="PF13489">
    <property type="entry name" value="Methyltransf_23"/>
    <property type="match status" value="1"/>
</dbReference>
<dbReference type="STRING" id="717606.PaecuDRAFT_0502"/>
<protein>
    <submittedName>
        <fullName evidence="4">Methyltransferase type 11</fullName>
    </submittedName>
</protein>
<dbReference type="PANTHER" id="PTHR43861:SF5">
    <property type="entry name" value="BLL5978 PROTEIN"/>
    <property type="match status" value="1"/>
</dbReference>
<dbReference type="InterPro" id="IPR013630">
    <property type="entry name" value="Methyltransf_Zn-bd_dom_put"/>
</dbReference>
<name>E0I3X7_9BACL</name>
<dbReference type="eggNOG" id="COG0500">
    <property type="taxonomic scope" value="Bacteria"/>
</dbReference>
<proteinExistence type="predicted"/>
<feature type="domain" description="C-methyltransferase" evidence="3">
    <location>
        <begin position="300"/>
        <end position="408"/>
    </location>
</feature>
<dbReference type="GO" id="GO:0032259">
    <property type="term" value="P:methylation"/>
    <property type="evidence" value="ECO:0007669"/>
    <property type="project" value="UniProtKB-KW"/>
</dbReference>
<feature type="compositionally biased region" description="Basic and acidic residues" evidence="1">
    <location>
        <begin position="1"/>
        <end position="20"/>
    </location>
</feature>
<reference evidence="4 5" key="1">
    <citation type="submission" date="2010-07" db="EMBL/GenBank/DDBJ databases">
        <title>The draft genome of Paenibacillus curdlanolyticus YK9.</title>
        <authorList>
            <consortium name="US DOE Joint Genome Institute (JGI-PGF)"/>
            <person name="Lucas S."/>
            <person name="Copeland A."/>
            <person name="Lapidus A."/>
            <person name="Cheng J.-F."/>
            <person name="Bruce D."/>
            <person name="Goodwin L."/>
            <person name="Pitluck S."/>
            <person name="Land M.L."/>
            <person name="Hauser L."/>
            <person name="Chang Y.-J."/>
            <person name="Jeffries C."/>
            <person name="Anderson I.J."/>
            <person name="Johnson E."/>
            <person name="Loganathan U."/>
            <person name="Mulhopadhyay B."/>
            <person name="Kyrpides N."/>
            <person name="Woyke T.J."/>
        </authorList>
    </citation>
    <scope>NUCLEOTIDE SEQUENCE [LARGE SCALE GENOMIC DNA]</scope>
    <source>
        <strain evidence="4 5">YK9</strain>
    </source>
</reference>
<dbReference type="Proteomes" id="UP000005387">
    <property type="component" value="Unassembled WGS sequence"/>
</dbReference>
<evidence type="ECO:0000313" key="4">
    <source>
        <dbReference type="EMBL" id="EFM12991.1"/>
    </source>
</evidence>
<organism evidence="4 5">
    <name type="scientific">Paenibacillus curdlanolyticus YK9</name>
    <dbReference type="NCBI Taxonomy" id="717606"/>
    <lineage>
        <taxon>Bacteria</taxon>
        <taxon>Bacillati</taxon>
        <taxon>Bacillota</taxon>
        <taxon>Bacilli</taxon>
        <taxon>Bacillales</taxon>
        <taxon>Paenibacillaceae</taxon>
        <taxon>Paenibacillus</taxon>
    </lineage>
</organism>
<accession>E0I3X7</accession>
<dbReference type="Gene3D" id="3.40.50.720">
    <property type="entry name" value="NAD(P)-binding Rossmann-like Domain"/>
    <property type="match status" value="1"/>
</dbReference>
<dbReference type="InterPro" id="IPR013691">
    <property type="entry name" value="MeTrfase_14"/>
</dbReference>
<dbReference type="Gene3D" id="6.20.50.110">
    <property type="entry name" value="Methyltransferase, zinc-binding domain"/>
    <property type="match status" value="1"/>
</dbReference>
<dbReference type="Pfam" id="PF08484">
    <property type="entry name" value="Methyltransf_14"/>
    <property type="match status" value="1"/>
</dbReference>
<dbReference type="OrthoDB" id="3637131at2"/>
<dbReference type="AlphaFoldDB" id="E0I3X7"/>
<dbReference type="RefSeq" id="WP_006036519.1">
    <property type="nucleotide sequence ID" value="NZ_AEDD01000001.1"/>
</dbReference>
<dbReference type="PANTHER" id="PTHR43861">
    <property type="entry name" value="TRANS-ACONITATE 2-METHYLTRANSFERASE-RELATED"/>
    <property type="match status" value="1"/>
</dbReference>
<dbReference type="InterPro" id="IPR029063">
    <property type="entry name" value="SAM-dependent_MTases_sf"/>
</dbReference>
<dbReference type="Gene3D" id="3.40.50.150">
    <property type="entry name" value="Vaccinia Virus protein VP39"/>
    <property type="match status" value="1"/>
</dbReference>
<evidence type="ECO:0000313" key="5">
    <source>
        <dbReference type="Proteomes" id="UP000005387"/>
    </source>
</evidence>
<dbReference type="GO" id="GO:0008168">
    <property type="term" value="F:methyltransferase activity"/>
    <property type="evidence" value="ECO:0007669"/>
    <property type="project" value="UniProtKB-KW"/>
</dbReference>
<dbReference type="CDD" id="cd02440">
    <property type="entry name" value="AdoMet_MTases"/>
    <property type="match status" value="1"/>
</dbReference>
<feature type="domain" description="Methyltransferase putative zinc binding" evidence="2">
    <location>
        <begin position="28"/>
        <end position="78"/>
    </location>
</feature>